<protein>
    <recommendedName>
        <fullName evidence="9">Protein-export membrane protein SecF</fullName>
    </recommendedName>
</protein>
<keyword evidence="8 9" id="KW-0472">Membrane</keyword>
<comment type="subcellular location">
    <subcellularLocation>
        <location evidence="1 9">Cell membrane</location>
        <topology evidence="1 9">Multi-pass membrane protein</topology>
    </subcellularLocation>
</comment>
<feature type="transmembrane region" description="Helical" evidence="9">
    <location>
        <begin position="262"/>
        <end position="280"/>
    </location>
</feature>
<dbReference type="HAMAP" id="MF_01464_B">
    <property type="entry name" value="SecF_B"/>
    <property type="match status" value="1"/>
</dbReference>
<evidence type="ECO:0000256" key="6">
    <source>
        <dbReference type="ARBA" id="ARBA00022989"/>
    </source>
</evidence>
<feature type="domain" description="Protein export membrane protein SecD/SecF C-terminal" evidence="10">
    <location>
        <begin position="132"/>
        <end position="313"/>
    </location>
</feature>
<dbReference type="Pfam" id="PF02355">
    <property type="entry name" value="SecD_SecF_C"/>
    <property type="match status" value="1"/>
</dbReference>
<dbReference type="InterPro" id="IPR022646">
    <property type="entry name" value="SecD/SecF_CS"/>
</dbReference>
<dbReference type="PANTHER" id="PTHR30081:SF8">
    <property type="entry name" value="PROTEIN TRANSLOCASE SUBUNIT SECF"/>
    <property type="match status" value="1"/>
</dbReference>
<proteinExistence type="inferred from homology"/>
<feature type="transmembrane region" description="Helical" evidence="9">
    <location>
        <begin position="211"/>
        <end position="232"/>
    </location>
</feature>
<keyword evidence="5 9" id="KW-0653">Protein transport</keyword>
<evidence type="ECO:0000256" key="2">
    <source>
        <dbReference type="ARBA" id="ARBA00022448"/>
    </source>
</evidence>
<dbReference type="RefSeq" id="WP_330199811.1">
    <property type="nucleotide sequence ID" value="NZ_JAZDRP010000009.1"/>
</dbReference>
<dbReference type="NCBIfam" id="TIGR00916">
    <property type="entry name" value="2A0604s01"/>
    <property type="match status" value="1"/>
</dbReference>
<evidence type="ECO:0000256" key="3">
    <source>
        <dbReference type="ARBA" id="ARBA00022475"/>
    </source>
</evidence>
<dbReference type="InterPro" id="IPR055344">
    <property type="entry name" value="SecD_SecF_C_bact"/>
</dbReference>
<evidence type="ECO:0000256" key="8">
    <source>
        <dbReference type="ARBA" id="ARBA00023136"/>
    </source>
</evidence>
<feature type="transmembrane region" description="Helical" evidence="9">
    <location>
        <begin position="22"/>
        <end position="44"/>
    </location>
</feature>
<dbReference type="Gene3D" id="1.20.1640.10">
    <property type="entry name" value="Multidrug efflux transporter AcrB transmembrane domain"/>
    <property type="match status" value="1"/>
</dbReference>
<dbReference type="PRINTS" id="PR01755">
    <property type="entry name" value="SECFTRNLCASE"/>
</dbReference>
<dbReference type="Proteomes" id="UP001354971">
    <property type="component" value="Unassembled WGS sequence"/>
</dbReference>
<keyword evidence="2 9" id="KW-0813">Transport</keyword>
<dbReference type="SUPFAM" id="SSF82866">
    <property type="entry name" value="Multidrug efflux transporter AcrB transmembrane domain"/>
    <property type="match status" value="1"/>
</dbReference>
<dbReference type="InterPro" id="IPR022645">
    <property type="entry name" value="SecD/SecF_bac"/>
</dbReference>
<dbReference type="NCBIfam" id="TIGR00966">
    <property type="entry name" value="transloc_SecF"/>
    <property type="match status" value="1"/>
</dbReference>
<name>A0ABU7LTB1_9PROT</name>
<dbReference type="PANTHER" id="PTHR30081">
    <property type="entry name" value="PROTEIN-EXPORT MEMBRANE PROTEIN SEC"/>
    <property type="match status" value="1"/>
</dbReference>
<keyword evidence="4 9" id="KW-0812">Transmembrane</keyword>
<feature type="transmembrane region" description="Helical" evidence="9">
    <location>
        <begin position="286"/>
        <end position="312"/>
    </location>
</feature>
<feature type="transmembrane region" description="Helical" evidence="9">
    <location>
        <begin position="184"/>
        <end position="205"/>
    </location>
</feature>
<sequence>MSLALVNFMPDTTTIPFIKGRLAAFGFSALMIIGSIAAFLSMGLNFGIDFTGGVTLEVRTEEEIDAARIDEMRGLLNGLGLGAIELQGLSELTEGSDCYGNHCALIRVQPQEGEGLEAEEAQQAANLTVQGALTDAYPGIEFRAVQVLGPKVSGELVQAGVLSIVVALFLMLIYIWFRFEWQYSVGAVLALVHDVIITIGMFSVTQLEFNLSTIAAILTIVGYSMNDTVVVYDRIREKLRKFKKEPLAEVLNKAINKTLSRTILTSMTTLVALVSLWVLGGAALQGFAFAMIFGVVIGTYSSIFIAAPLLLVTKVKRDSTEG</sequence>
<evidence type="ECO:0000256" key="7">
    <source>
        <dbReference type="ARBA" id="ARBA00023010"/>
    </source>
</evidence>
<reference evidence="11 12" key="1">
    <citation type="submission" date="2024-01" db="EMBL/GenBank/DDBJ databases">
        <title>Hyphobacterium bacterium isolated from marine sediment.</title>
        <authorList>
            <person name="Zhao S."/>
        </authorList>
    </citation>
    <scope>NUCLEOTIDE SEQUENCE [LARGE SCALE GENOMIC DNA]</scope>
    <source>
        <strain evidence="12">HN65</strain>
    </source>
</reference>
<accession>A0ABU7LTB1</accession>
<evidence type="ECO:0000259" key="10">
    <source>
        <dbReference type="Pfam" id="PF02355"/>
    </source>
</evidence>
<comment type="caution">
    <text evidence="11">The sequence shown here is derived from an EMBL/GenBank/DDBJ whole genome shotgun (WGS) entry which is preliminary data.</text>
</comment>
<organism evidence="11 12">
    <name type="scientific">Hyphobacterium lacteum</name>
    <dbReference type="NCBI Taxonomy" id="3116575"/>
    <lineage>
        <taxon>Bacteria</taxon>
        <taxon>Pseudomonadati</taxon>
        <taxon>Pseudomonadota</taxon>
        <taxon>Alphaproteobacteria</taxon>
        <taxon>Maricaulales</taxon>
        <taxon>Maricaulaceae</taxon>
        <taxon>Hyphobacterium</taxon>
    </lineage>
</organism>
<evidence type="ECO:0000313" key="12">
    <source>
        <dbReference type="Proteomes" id="UP001354971"/>
    </source>
</evidence>
<comment type="function">
    <text evidence="9">Part of the Sec protein translocase complex. Interacts with the SecYEG preprotein conducting channel. SecDF uses the proton motive force (PMF) to complete protein translocation after the ATP-dependent function of SecA.</text>
</comment>
<dbReference type="InterPro" id="IPR022813">
    <property type="entry name" value="SecD/SecF_arch_bac"/>
</dbReference>
<evidence type="ECO:0000313" key="11">
    <source>
        <dbReference type="EMBL" id="MEE2527147.1"/>
    </source>
</evidence>
<evidence type="ECO:0000256" key="9">
    <source>
        <dbReference type="HAMAP-Rule" id="MF_01464"/>
    </source>
</evidence>
<comment type="similarity">
    <text evidence="9">Belongs to the SecD/SecF family. SecF subfamily.</text>
</comment>
<keyword evidence="6 9" id="KW-1133">Transmembrane helix</keyword>
<evidence type="ECO:0000256" key="1">
    <source>
        <dbReference type="ARBA" id="ARBA00004651"/>
    </source>
</evidence>
<dbReference type="EMBL" id="JAZDRP010000009">
    <property type="protein sequence ID" value="MEE2527147.1"/>
    <property type="molecule type" value="Genomic_DNA"/>
</dbReference>
<gene>
    <name evidence="9 11" type="primary">secF</name>
    <name evidence="11" type="ORF">V0U79_12285</name>
</gene>
<dbReference type="InterPro" id="IPR005665">
    <property type="entry name" value="SecF_bac"/>
</dbReference>
<comment type="subunit">
    <text evidence="9">Forms a complex with SecD. Part of the essential Sec protein translocation apparatus which comprises SecA, SecYEG and auxiliary proteins SecDF-YajC and YidC.</text>
</comment>
<feature type="transmembrane region" description="Helical" evidence="9">
    <location>
        <begin position="156"/>
        <end position="177"/>
    </location>
</feature>
<keyword evidence="3 9" id="KW-1003">Cell membrane</keyword>
<dbReference type="Pfam" id="PF07549">
    <property type="entry name" value="Sec_GG"/>
    <property type="match status" value="1"/>
</dbReference>
<evidence type="ECO:0000256" key="5">
    <source>
        <dbReference type="ARBA" id="ARBA00022927"/>
    </source>
</evidence>
<dbReference type="InterPro" id="IPR048634">
    <property type="entry name" value="SecD_SecF_C"/>
</dbReference>
<evidence type="ECO:0000256" key="4">
    <source>
        <dbReference type="ARBA" id="ARBA00022692"/>
    </source>
</evidence>
<keyword evidence="12" id="KW-1185">Reference proteome</keyword>
<keyword evidence="7 9" id="KW-0811">Translocation</keyword>